<keyword evidence="2 5" id="KW-0812">Transmembrane</keyword>
<feature type="transmembrane region" description="Helical" evidence="5">
    <location>
        <begin position="71"/>
        <end position="96"/>
    </location>
</feature>
<sequence>MRNSSNPLILPGSNASEDYEEFEMFYEYFDKRPIKRFSYITIMVTVTILGILLNSLIVFMKLRKFKERSIFEWLATCIAFGLIFNSVKYFLLMLSIVTHEITNSFTCYAEHVSGDFSDPMIIYSAVVLMIVTKFNPQISKTRGFLLILLIWIFVLFLSYPFYRITTIQTYIIGKTTVHNICIQFYPGQHWKSIINRSSTKLYLEFIIPSIIIAVYFLVTLLFQTPKVIKYLGIWTYVVIISTYFCLTSIPVKLNMLFFHNQGVSYMKYSYVYLNSLFMAMILVISPLVYFCCNQKFYEEIRKYFKFERRNENEFHEIFGDERIIMTV</sequence>
<evidence type="ECO:0000313" key="6">
    <source>
        <dbReference type="EMBL" id="CAG9797434.1"/>
    </source>
</evidence>
<evidence type="ECO:0008006" key="8">
    <source>
        <dbReference type="Google" id="ProtNLM"/>
    </source>
</evidence>
<evidence type="ECO:0000256" key="3">
    <source>
        <dbReference type="ARBA" id="ARBA00022989"/>
    </source>
</evidence>
<evidence type="ECO:0000313" key="7">
    <source>
        <dbReference type="Proteomes" id="UP001153620"/>
    </source>
</evidence>
<name>A0A9N9RIH8_9DIPT</name>
<reference evidence="6" key="1">
    <citation type="submission" date="2022-01" db="EMBL/GenBank/DDBJ databases">
        <authorList>
            <person name="King R."/>
        </authorList>
    </citation>
    <scope>NUCLEOTIDE SEQUENCE</scope>
</reference>
<reference evidence="6" key="2">
    <citation type="submission" date="2022-10" db="EMBL/GenBank/DDBJ databases">
        <authorList>
            <consortium name="ENA_rothamsted_submissions"/>
            <consortium name="culmorum"/>
            <person name="King R."/>
        </authorList>
    </citation>
    <scope>NUCLEOTIDE SEQUENCE</scope>
</reference>
<dbReference type="AlphaFoldDB" id="A0A9N9RIH8"/>
<dbReference type="InterPro" id="IPR000276">
    <property type="entry name" value="GPCR_Rhodpsn"/>
</dbReference>
<evidence type="ECO:0000256" key="1">
    <source>
        <dbReference type="ARBA" id="ARBA00004370"/>
    </source>
</evidence>
<dbReference type="EMBL" id="OU895877">
    <property type="protein sequence ID" value="CAG9797434.1"/>
    <property type="molecule type" value="Genomic_DNA"/>
</dbReference>
<organism evidence="6 7">
    <name type="scientific">Chironomus riparius</name>
    <dbReference type="NCBI Taxonomy" id="315576"/>
    <lineage>
        <taxon>Eukaryota</taxon>
        <taxon>Metazoa</taxon>
        <taxon>Ecdysozoa</taxon>
        <taxon>Arthropoda</taxon>
        <taxon>Hexapoda</taxon>
        <taxon>Insecta</taxon>
        <taxon>Pterygota</taxon>
        <taxon>Neoptera</taxon>
        <taxon>Endopterygota</taxon>
        <taxon>Diptera</taxon>
        <taxon>Nematocera</taxon>
        <taxon>Chironomoidea</taxon>
        <taxon>Chironomidae</taxon>
        <taxon>Chironominae</taxon>
        <taxon>Chironomus</taxon>
    </lineage>
</organism>
<feature type="transmembrane region" description="Helical" evidence="5">
    <location>
        <begin position="201"/>
        <end position="221"/>
    </location>
</feature>
<evidence type="ECO:0000256" key="2">
    <source>
        <dbReference type="ARBA" id="ARBA00022692"/>
    </source>
</evidence>
<comment type="subcellular location">
    <subcellularLocation>
        <location evidence="1">Membrane</location>
    </subcellularLocation>
</comment>
<keyword evidence="4 5" id="KW-0472">Membrane</keyword>
<dbReference type="GO" id="GO:0016020">
    <property type="term" value="C:membrane"/>
    <property type="evidence" value="ECO:0007669"/>
    <property type="project" value="UniProtKB-SubCell"/>
</dbReference>
<dbReference type="Proteomes" id="UP001153620">
    <property type="component" value="Chromosome 1"/>
</dbReference>
<dbReference type="PRINTS" id="PR00237">
    <property type="entry name" value="GPCRRHODOPSN"/>
</dbReference>
<keyword evidence="7" id="KW-1185">Reference proteome</keyword>
<gene>
    <name evidence="6" type="ORF">CHIRRI_LOCUS433</name>
</gene>
<dbReference type="Gene3D" id="1.20.1070.10">
    <property type="entry name" value="Rhodopsin 7-helix transmembrane proteins"/>
    <property type="match status" value="1"/>
</dbReference>
<dbReference type="SUPFAM" id="SSF81321">
    <property type="entry name" value="Family A G protein-coupled receptor-like"/>
    <property type="match status" value="1"/>
</dbReference>
<proteinExistence type="predicted"/>
<evidence type="ECO:0000256" key="5">
    <source>
        <dbReference type="SAM" id="Phobius"/>
    </source>
</evidence>
<accession>A0A9N9RIH8</accession>
<evidence type="ECO:0000256" key="4">
    <source>
        <dbReference type="ARBA" id="ARBA00023136"/>
    </source>
</evidence>
<keyword evidence="3 5" id="KW-1133">Transmembrane helix</keyword>
<feature type="transmembrane region" description="Helical" evidence="5">
    <location>
        <begin position="233"/>
        <end position="251"/>
    </location>
</feature>
<feature type="transmembrane region" description="Helical" evidence="5">
    <location>
        <begin position="144"/>
        <end position="162"/>
    </location>
</feature>
<protein>
    <recommendedName>
        <fullName evidence="8">G-protein coupled receptors family 1 profile domain-containing protein</fullName>
    </recommendedName>
</protein>
<dbReference type="GO" id="GO:0004930">
    <property type="term" value="F:G protein-coupled receptor activity"/>
    <property type="evidence" value="ECO:0007669"/>
    <property type="project" value="InterPro"/>
</dbReference>
<feature type="transmembrane region" description="Helical" evidence="5">
    <location>
        <begin position="271"/>
        <end position="292"/>
    </location>
</feature>
<feature type="transmembrane region" description="Helical" evidence="5">
    <location>
        <begin position="37"/>
        <end position="59"/>
    </location>
</feature>
<dbReference type="OrthoDB" id="10659726at2759"/>